<evidence type="ECO:0000313" key="12">
    <source>
        <dbReference type="WBParaSite" id="NBR_0001790401-mRNA-1"/>
    </source>
</evidence>
<dbReference type="PROSITE" id="PS50222">
    <property type="entry name" value="EF_HAND_2"/>
    <property type="match status" value="1"/>
</dbReference>
<accession>A0A0N4YLC7</accession>
<keyword evidence="5" id="KW-0677">Repeat</keyword>
<dbReference type="PROSITE" id="PS00018">
    <property type="entry name" value="EF_HAND_1"/>
    <property type="match status" value="1"/>
</dbReference>
<dbReference type="AlphaFoldDB" id="A0A0N4YLC7"/>
<evidence type="ECO:0000259" key="9">
    <source>
        <dbReference type="PROSITE" id="PS50222"/>
    </source>
</evidence>
<evidence type="ECO:0000313" key="10">
    <source>
        <dbReference type="EMBL" id="VDL81625.1"/>
    </source>
</evidence>
<dbReference type="InterPro" id="IPR006186">
    <property type="entry name" value="Ser/Thr-sp_prot-phosphatase"/>
</dbReference>
<dbReference type="InterPro" id="IPR004843">
    <property type="entry name" value="Calcineurin-like_PHP"/>
</dbReference>
<reference evidence="10 11" key="2">
    <citation type="submission" date="2018-11" db="EMBL/GenBank/DDBJ databases">
        <authorList>
            <consortium name="Pathogen Informatics"/>
        </authorList>
    </citation>
    <scope>NUCLEOTIDE SEQUENCE [LARGE SCALE GENOMIC DNA]</scope>
</reference>
<dbReference type="SMART" id="SM00156">
    <property type="entry name" value="PP2Ac"/>
    <property type="match status" value="1"/>
</dbReference>
<evidence type="ECO:0000256" key="8">
    <source>
        <dbReference type="ARBA" id="ARBA00023211"/>
    </source>
</evidence>
<evidence type="ECO:0000256" key="7">
    <source>
        <dbReference type="ARBA" id="ARBA00022837"/>
    </source>
</evidence>
<keyword evidence="11" id="KW-1185">Reference proteome</keyword>
<comment type="cofactor">
    <cofactor evidence="1">
        <name>Mn(2+)</name>
        <dbReference type="ChEBI" id="CHEBI:29035"/>
    </cofactor>
</comment>
<evidence type="ECO:0000256" key="3">
    <source>
        <dbReference type="ARBA" id="ARBA00013081"/>
    </source>
</evidence>
<dbReference type="PANTHER" id="PTHR45668:SF3">
    <property type="entry name" value="SERINE_THREONINE-PROTEIN PHOSPHATASE RDGC"/>
    <property type="match status" value="1"/>
</dbReference>
<comment type="similarity">
    <text evidence="2">Belongs to the PPP phosphatase family.</text>
</comment>
<dbReference type="WBParaSite" id="NBR_0001790401-mRNA-1">
    <property type="protein sequence ID" value="NBR_0001790401-mRNA-1"/>
    <property type="gene ID" value="NBR_0001790401"/>
</dbReference>
<dbReference type="SUPFAM" id="SSF56300">
    <property type="entry name" value="Metallo-dependent phosphatases"/>
    <property type="match status" value="1"/>
</dbReference>
<protein>
    <recommendedName>
        <fullName evidence="3">protein-serine/threonine phosphatase</fullName>
        <ecNumber evidence="3">3.1.3.16</ecNumber>
    </recommendedName>
</protein>
<evidence type="ECO:0000256" key="1">
    <source>
        <dbReference type="ARBA" id="ARBA00001936"/>
    </source>
</evidence>
<dbReference type="InterPro" id="IPR011992">
    <property type="entry name" value="EF-hand-dom_pair"/>
</dbReference>
<dbReference type="PANTHER" id="PTHR45668">
    <property type="entry name" value="SERINE/THREONINE-PROTEIN PHOSPHATASE 5-RELATED"/>
    <property type="match status" value="1"/>
</dbReference>
<dbReference type="GO" id="GO:0004722">
    <property type="term" value="F:protein serine/threonine phosphatase activity"/>
    <property type="evidence" value="ECO:0007669"/>
    <property type="project" value="UniProtKB-EC"/>
</dbReference>
<evidence type="ECO:0000256" key="2">
    <source>
        <dbReference type="ARBA" id="ARBA00008294"/>
    </source>
</evidence>
<dbReference type="InterPro" id="IPR051134">
    <property type="entry name" value="PPP_phosphatase"/>
</dbReference>
<keyword evidence="6" id="KW-0378">Hydrolase</keyword>
<sequence length="362" mass="41224">MENANIAKMAVEKNYKGPVITLPIDKQQVATMIDAFKVNKILHPKYVLTILFEARRLMKLQPSVVRLSTSISNQVTVCGDLHGKFDDLCIILYKDHSTMIMKTLEDVFSQLPIATIIDKEIFVVHGGISDKTDVSHLEKIHRNKVGLPDLCCWPNVFRGGGSYFGADITAQFLEKHGFSLIVRSHECKFEGYEYTHNKMVLTIFSASNYYELGSNRGAYVKFIGRNKEPHFVQYMATKTHRKSTMRERLSLVEESAVREKVTGLHLPWRALAPKLATLHEDGKHVLYNNNVAVVQLGKTQSQNRDVVEALYRHKSTLETLFRFMDKDNSGQIAESIDFNKDGFIDLNELLEAFRIVDQQNGI</sequence>
<evidence type="ECO:0000256" key="4">
    <source>
        <dbReference type="ARBA" id="ARBA00022723"/>
    </source>
</evidence>
<dbReference type="EMBL" id="UYSL01023047">
    <property type="protein sequence ID" value="VDL81625.1"/>
    <property type="molecule type" value="Genomic_DNA"/>
</dbReference>
<dbReference type="SUPFAM" id="SSF47473">
    <property type="entry name" value="EF-hand"/>
    <property type="match status" value="1"/>
</dbReference>
<proteinExistence type="inferred from homology"/>
<dbReference type="STRING" id="27835.A0A0N4YLC7"/>
<gene>
    <name evidence="10" type="ORF">NBR_LOCUS17905</name>
</gene>
<dbReference type="EC" id="3.1.3.16" evidence="3"/>
<dbReference type="InterPro" id="IPR029052">
    <property type="entry name" value="Metallo-depent_PP-like"/>
</dbReference>
<dbReference type="InterPro" id="IPR013235">
    <property type="entry name" value="PPP_dom"/>
</dbReference>
<feature type="domain" description="EF-hand" evidence="9">
    <location>
        <begin position="324"/>
        <end position="359"/>
    </location>
</feature>
<dbReference type="Pfam" id="PF08321">
    <property type="entry name" value="PPP5"/>
    <property type="match status" value="1"/>
</dbReference>
<dbReference type="InterPro" id="IPR018247">
    <property type="entry name" value="EF_Hand_1_Ca_BS"/>
</dbReference>
<keyword evidence="4" id="KW-0479">Metal-binding</keyword>
<keyword evidence="7" id="KW-0106">Calcium</keyword>
<dbReference type="OMA" id="KXEESAL"/>
<dbReference type="Pfam" id="PF00149">
    <property type="entry name" value="Metallophos"/>
    <property type="match status" value="1"/>
</dbReference>
<dbReference type="Proteomes" id="UP000271162">
    <property type="component" value="Unassembled WGS sequence"/>
</dbReference>
<dbReference type="GO" id="GO:0005509">
    <property type="term" value="F:calcium ion binding"/>
    <property type="evidence" value="ECO:0007669"/>
    <property type="project" value="InterPro"/>
</dbReference>
<dbReference type="Gene3D" id="3.60.21.10">
    <property type="match status" value="2"/>
</dbReference>
<organism evidence="12">
    <name type="scientific">Nippostrongylus brasiliensis</name>
    <name type="common">Rat hookworm</name>
    <dbReference type="NCBI Taxonomy" id="27835"/>
    <lineage>
        <taxon>Eukaryota</taxon>
        <taxon>Metazoa</taxon>
        <taxon>Ecdysozoa</taxon>
        <taxon>Nematoda</taxon>
        <taxon>Chromadorea</taxon>
        <taxon>Rhabditida</taxon>
        <taxon>Rhabditina</taxon>
        <taxon>Rhabditomorpha</taxon>
        <taxon>Strongyloidea</taxon>
        <taxon>Heligmosomidae</taxon>
        <taxon>Nippostrongylus</taxon>
    </lineage>
</organism>
<name>A0A0N4YLC7_NIPBR</name>
<evidence type="ECO:0000313" key="11">
    <source>
        <dbReference type="Proteomes" id="UP000271162"/>
    </source>
</evidence>
<reference evidence="12" key="1">
    <citation type="submission" date="2017-02" db="UniProtKB">
        <authorList>
            <consortium name="WormBaseParasite"/>
        </authorList>
    </citation>
    <scope>IDENTIFICATION</scope>
</reference>
<keyword evidence="8" id="KW-0464">Manganese</keyword>
<dbReference type="InterPro" id="IPR002048">
    <property type="entry name" value="EF_hand_dom"/>
</dbReference>
<evidence type="ECO:0000256" key="5">
    <source>
        <dbReference type="ARBA" id="ARBA00022737"/>
    </source>
</evidence>
<evidence type="ECO:0000256" key="6">
    <source>
        <dbReference type="ARBA" id="ARBA00022801"/>
    </source>
</evidence>